<evidence type="ECO:0000256" key="3">
    <source>
        <dbReference type="ARBA" id="ARBA00022801"/>
    </source>
</evidence>
<feature type="domain" description="PPPDE" evidence="4">
    <location>
        <begin position="33"/>
        <end position="179"/>
    </location>
</feature>
<keyword evidence="2" id="KW-0645">Protease</keyword>
<dbReference type="Proteomes" id="UP000515160">
    <property type="component" value="Chromosome X"/>
</dbReference>
<dbReference type="GO" id="GO:0101005">
    <property type="term" value="F:deubiquitinase activity"/>
    <property type="evidence" value="ECO:0007669"/>
    <property type="project" value="TreeGrafter"/>
</dbReference>
<dbReference type="InterPro" id="IPR008580">
    <property type="entry name" value="PPPDE_dom"/>
</dbReference>
<dbReference type="PROSITE" id="PS51858">
    <property type="entry name" value="PPPDE"/>
    <property type="match status" value="1"/>
</dbReference>
<organism evidence="5 6">
    <name type="scientific">Drosophila albomicans</name>
    <name type="common">Fruit fly</name>
    <dbReference type="NCBI Taxonomy" id="7291"/>
    <lineage>
        <taxon>Eukaryota</taxon>
        <taxon>Metazoa</taxon>
        <taxon>Ecdysozoa</taxon>
        <taxon>Arthropoda</taxon>
        <taxon>Hexapoda</taxon>
        <taxon>Insecta</taxon>
        <taxon>Pterygota</taxon>
        <taxon>Neoptera</taxon>
        <taxon>Endopterygota</taxon>
        <taxon>Diptera</taxon>
        <taxon>Brachycera</taxon>
        <taxon>Muscomorpha</taxon>
        <taxon>Ephydroidea</taxon>
        <taxon>Drosophilidae</taxon>
        <taxon>Drosophila</taxon>
    </lineage>
</organism>
<gene>
    <name evidence="6" type="primary">LOC117578329</name>
</gene>
<dbReference type="RefSeq" id="XP_034119683.1">
    <property type="nucleotide sequence ID" value="XM_034263792.2"/>
</dbReference>
<dbReference type="OrthoDB" id="412286at2759"/>
<keyword evidence="3" id="KW-0378">Hydrolase</keyword>
<dbReference type="PANTHER" id="PTHR12378">
    <property type="entry name" value="DESUMOYLATING ISOPEPTIDASE"/>
    <property type="match status" value="1"/>
</dbReference>
<name>A0A6P8Y125_DROAB</name>
<evidence type="ECO:0000313" key="6">
    <source>
        <dbReference type="RefSeq" id="XP_034119683.1"/>
    </source>
</evidence>
<dbReference type="AlphaFoldDB" id="A0A6P8Y125"/>
<dbReference type="PANTHER" id="PTHR12378:SF80">
    <property type="entry name" value="IP06716P-RELATED"/>
    <property type="match status" value="1"/>
</dbReference>
<dbReference type="Pfam" id="PF05903">
    <property type="entry name" value="Peptidase_C97"/>
    <property type="match status" value="1"/>
</dbReference>
<dbReference type="GeneID" id="117578329"/>
<dbReference type="GO" id="GO:0006508">
    <property type="term" value="P:proteolysis"/>
    <property type="evidence" value="ECO:0007669"/>
    <property type="project" value="UniProtKB-KW"/>
</dbReference>
<evidence type="ECO:0000256" key="2">
    <source>
        <dbReference type="ARBA" id="ARBA00022670"/>
    </source>
</evidence>
<dbReference type="GO" id="GO:0016579">
    <property type="term" value="P:protein deubiquitination"/>
    <property type="evidence" value="ECO:0007669"/>
    <property type="project" value="TreeGrafter"/>
</dbReference>
<proteinExistence type="inferred from homology"/>
<protein>
    <submittedName>
        <fullName evidence="6">Deubiquitinase DESI2</fullName>
    </submittedName>
</protein>
<evidence type="ECO:0000256" key="1">
    <source>
        <dbReference type="ARBA" id="ARBA00008140"/>
    </source>
</evidence>
<accession>A0A6P8Y125</accession>
<evidence type="ECO:0000313" key="5">
    <source>
        <dbReference type="Proteomes" id="UP000515160"/>
    </source>
</evidence>
<reference evidence="6" key="1">
    <citation type="submission" date="2025-08" db="UniProtKB">
        <authorList>
            <consortium name="RefSeq"/>
        </authorList>
    </citation>
    <scope>IDENTIFICATION</scope>
    <source>
        <strain evidence="6">15112-1751.03</strain>
        <tissue evidence="6">Whole Adult</tissue>
    </source>
</reference>
<dbReference type="Gene3D" id="3.90.1720.30">
    <property type="entry name" value="PPPDE domains"/>
    <property type="match status" value="1"/>
</dbReference>
<evidence type="ECO:0000259" key="4">
    <source>
        <dbReference type="PROSITE" id="PS51858"/>
    </source>
</evidence>
<sequence length="183" mass="21477">MNMIFNRLPWLNCFNGRRESCEELLPLNEYNREPVILNVYDLFNVNEFGAARIGLGIFHTGIQVYDKEYTYGGHSYSNSGIFEMMPRTAEIELGEHFHYRESIQLGYTQFTRDEVMRIVEQLGCQFTGNSYHLTSNNCNHFSDAMSRILCGQQIPKWINRLAYFIDCVPFLQRCLPTEWMSPM</sequence>
<dbReference type="InterPro" id="IPR042266">
    <property type="entry name" value="PPPDE_sf"/>
</dbReference>
<keyword evidence="5" id="KW-1185">Reference proteome</keyword>
<comment type="similarity">
    <text evidence="1">Belongs to the DeSI family.</text>
</comment>
<dbReference type="SMART" id="SM01179">
    <property type="entry name" value="DUF862"/>
    <property type="match status" value="1"/>
</dbReference>